<comment type="caution">
    <text evidence="1">The sequence shown here is derived from an EMBL/GenBank/DDBJ whole genome shotgun (WGS) entry which is preliminary data.</text>
</comment>
<dbReference type="Proteomes" id="UP000299102">
    <property type="component" value="Unassembled WGS sequence"/>
</dbReference>
<protein>
    <submittedName>
        <fullName evidence="1">Uncharacterized protein</fullName>
    </submittedName>
</protein>
<name>A0A4C1WXC8_EUMVA</name>
<accession>A0A4C1WXC8</accession>
<dbReference type="EMBL" id="BGZK01000665">
    <property type="protein sequence ID" value="GBP55312.1"/>
    <property type="molecule type" value="Genomic_DNA"/>
</dbReference>
<evidence type="ECO:0000313" key="1">
    <source>
        <dbReference type="EMBL" id="GBP55312.1"/>
    </source>
</evidence>
<gene>
    <name evidence="1" type="ORF">EVAR_43066_1</name>
</gene>
<dbReference type="AlphaFoldDB" id="A0A4C1WXC8"/>
<keyword evidence="2" id="KW-1185">Reference proteome</keyword>
<proteinExistence type="predicted"/>
<organism evidence="1 2">
    <name type="scientific">Eumeta variegata</name>
    <name type="common">Bagworm moth</name>
    <name type="synonym">Eumeta japonica</name>
    <dbReference type="NCBI Taxonomy" id="151549"/>
    <lineage>
        <taxon>Eukaryota</taxon>
        <taxon>Metazoa</taxon>
        <taxon>Ecdysozoa</taxon>
        <taxon>Arthropoda</taxon>
        <taxon>Hexapoda</taxon>
        <taxon>Insecta</taxon>
        <taxon>Pterygota</taxon>
        <taxon>Neoptera</taxon>
        <taxon>Endopterygota</taxon>
        <taxon>Lepidoptera</taxon>
        <taxon>Glossata</taxon>
        <taxon>Ditrysia</taxon>
        <taxon>Tineoidea</taxon>
        <taxon>Psychidae</taxon>
        <taxon>Oiketicinae</taxon>
        <taxon>Eumeta</taxon>
    </lineage>
</organism>
<evidence type="ECO:0000313" key="2">
    <source>
        <dbReference type="Proteomes" id="UP000299102"/>
    </source>
</evidence>
<sequence length="102" mass="11712">MDWTEAIVFKMCRARTFGAVCLFFAYNDTRASRSMHVRHSEYGDVRSLIRGQPRQHPWRNPPLRCGGHGASERLLYARDAKRRGSRALIKLARPTPSARDAK</sequence>
<reference evidence="1 2" key="1">
    <citation type="journal article" date="2019" name="Commun. Biol.">
        <title>The bagworm genome reveals a unique fibroin gene that provides high tensile strength.</title>
        <authorList>
            <person name="Kono N."/>
            <person name="Nakamura H."/>
            <person name="Ohtoshi R."/>
            <person name="Tomita M."/>
            <person name="Numata K."/>
            <person name="Arakawa K."/>
        </authorList>
    </citation>
    <scope>NUCLEOTIDE SEQUENCE [LARGE SCALE GENOMIC DNA]</scope>
</reference>